<evidence type="ECO:0000313" key="2">
    <source>
        <dbReference type="Proteomes" id="UP000256542"/>
    </source>
</evidence>
<name>A0A3E0DT05_9GAMM</name>
<keyword evidence="1" id="KW-0378">Hydrolase</keyword>
<dbReference type="Gene3D" id="1.10.287.1080">
    <property type="entry name" value="MazG-like"/>
    <property type="match status" value="1"/>
</dbReference>
<dbReference type="PANTHER" id="PTHR46523">
    <property type="entry name" value="DCTP PYROPHOSPHATASE 1"/>
    <property type="match status" value="1"/>
</dbReference>
<evidence type="ECO:0000313" key="1">
    <source>
        <dbReference type="EMBL" id="REG85626.1"/>
    </source>
</evidence>
<protein>
    <submittedName>
        <fullName evidence="1">NTP pyrophosphatase (Non-canonical NTP hydrolase)</fullName>
    </submittedName>
</protein>
<dbReference type="AlphaFoldDB" id="A0A3E0DT05"/>
<gene>
    <name evidence="1" type="ORF">DFP81_102159</name>
</gene>
<keyword evidence="2" id="KW-1185">Reference proteome</keyword>
<reference evidence="1 2" key="1">
    <citation type="submission" date="2018-08" db="EMBL/GenBank/DDBJ databases">
        <title>Genomic Encyclopedia of Type Strains, Phase III (KMG-III): the genomes of soil and plant-associated and newly described type strains.</title>
        <authorList>
            <person name="Whitman W."/>
        </authorList>
    </citation>
    <scope>NUCLEOTIDE SEQUENCE [LARGE SCALE GENOMIC DNA]</scope>
    <source>
        <strain evidence="1 2">CECT 7375</strain>
    </source>
</reference>
<dbReference type="GO" id="GO:0005829">
    <property type="term" value="C:cytosol"/>
    <property type="evidence" value="ECO:0007669"/>
    <property type="project" value="TreeGrafter"/>
</dbReference>
<dbReference type="Proteomes" id="UP000256542">
    <property type="component" value="Unassembled WGS sequence"/>
</dbReference>
<proteinExistence type="predicted"/>
<dbReference type="PANTHER" id="PTHR46523:SF1">
    <property type="entry name" value="DCTP PYROPHOSPHATASE 1"/>
    <property type="match status" value="1"/>
</dbReference>
<sequence>MDKLEDLKERLQGFADARDWDQFHSPKNLSMALSVEVSELVECFQWLTEEQSKCLTPQQRQAVIDEMADVQVYLLRLATKLDVNLLEAVEQKMQINAAKYPADLVRGSAKKYTDYKQNADQKCDQVSDKKA</sequence>
<dbReference type="RefSeq" id="WP_115896415.1">
    <property type="nucleotide sequence ID" value="NZ_QUNG01000002.1"/>
</dbReference>
<dbReference type="Pfam" id="PF12643">
    <property type="entry name" value="MazG-like"/>
    <property type="match status" value="1"/>
</dbReference>
<comment type="caution">
    <text evidence="1">The sequence shown here is derived from an EMBL/GenBank/DDBJ whole genome shotgun (WGS) entry which is preliminary data.</text>
</comment>
<dbReference type="CDD" id="cd11537">
    <property type="entry name" value="NTP-PPase_RS21-C6_like"/>
    <property type="match status" value="1"/>
</dbReference>
<dbReference type="InterPro" id="IPR025984">
    <property type="entry name" value="DCTPP"/>
</dbReference>
<dbReference type="SUPFAM" id="SSF101386">
    <property type="entry name" value="all-alpha NTP pyrophosphatases"/>
    <property type="match status" value="1"/>
</dbReference>
<dbReference type="GO" id="GO:0042262">
    <property type="term" value="P:DNA protection"/>
    <property type="evidence" value="ECO:0007669"/>
    <property type="project" value="TreeGrafter"/>
</dbReference>
<dbReference type="PIRSF" id="PIRSF029826">
    <property type="entry name" value="UCP029826_pph"/>
    <property type="match status" value="1"/>
</dbReference>
<dbReference type="EMBL" id="QUNG01000002">
    <property type="protein sequence ID" value="REG85626.1"/>
    <property type="molecule type" value="Genomic_DNA"/>
</dbReference>
<dbReference type="OrthoDB" id="9791898at2"/>
<organism evidence="1 2">
    <name type="scientific">Marinomonas pollencensis</name>
    <dbReference type="NCBI Taxonomy" id="491954"/>
    <lineage>
        <taxon>Bacteria</taxon>
        <taxon>Pseudomonadati</taxon>
        <taxon>Pseudomonadota</taxon>
        <taxon>Gammaproteobacteria</taxon>
        <taxon>Oceanospirillales</taxon>
        <taxon>Oceanospirillaceae</taxon>
        <taxon>Marinomonas</taxon>
    </lineage>
</organism>
<dbReference type="GO" id="GO:0047840">
    <property type="term" value="F:dCTP diphosphatase activity"/>
    <property type="evidence" value="ECO:0007669"/>
    <property type="project" value="TreeGrafter"/>
</dbReference>
<accession>A0A3E0DT05</accession>
<dbReference type="GO" id="GO:0006253">
    <property type="term" value="P:dCTP catabolic process"/>
    <property type="evidence" value="ECO:0007669"/>
    <property type="project" value="TreeGrafter"/>
</dbReference>
<dbReference type="InterPro" id="IPR052555">
    <property type="entry name" value="dCTP_Pyrophosphatase"/>
</dbReference>